<evidence type="ECO:0000256" key="8">
    <source>
        <dbReference type="SAM" id="Coils"/>
    </source>
</evidence>
<dbReference type="InterPro" id="IPR021796">
    <property type="entry name" value="Tll0287-like_dom"/>
</dbReference>
<dbReference type="InterPro" id="IPR036890">
    <property type="entry name" value="HATPase_C_sf"/>
</dbReference>
<dbReference type="Gene3D" id="1.10.287.130">
    <property type="match status" value="1"/>
</dbReference>
<feature type="transmembrane region" description="Helical" evidence="9">
    <location>
        <begin position="6"/>
        <end position="27"/>
    </location>
</feature>
<comment type="catalytic activity">
    <reaction evidence="1">
        <text>ATP + protein L-histidine = ADP + protein N-phospho-L-histidine.</text>
        <dbReference type="EC" id="2.7.13.3"/>
    </reaction>
</comment>
<dbReference type="EMBL" id="JAGSSW010000008">
    <property type="protein sequence ID" value="MBR8464494.1"/>
    <property type="molecule type" value="Genomic_DNA"/>
</dbReference>
<dbReference type="SUPFAM" id="SSF55874">
    <property type="entry name" value="ATPase domain of HSP90 chaperone/DNA topoisomerase II/histidine kinase"/>
    <property type="match status" value="1"/>
</dbReference>
<keyword evidence="12" id="KW-1185">Reference proteome</keyword>
<dbReference type="Proteomes" id="UP000682951">
    <property type="component" value="Unassembled WGS sequence"/>
</dbReference>
<gene>
    <name evidence="11" type="ORF">KDD93_07950</name>
</gene>
<dbReference type="RefSeq" id="WP_212142364.1">
    <property type="nucleotide sequence ID" value="NZ_JAGSSW010000008.1"/>
</dbReference>
<evidence type="ECO:0000256" key="7">
    <source>
        <dbReference type="ARBA" id="ARBA00023012"/>
    </source>
</evidence>
<keyword evidence="7" id="KW-0902">Two-component regulatory system</keyword>
<comment type="caution">
    <text evidence="11">The sequence shown here is derived from an EMBL/GenBank/DDBJ whole genome shotgun (WGS) entry which is preliminary data.</text>
</comment>
<keyword evidence="5" id="KW-0418">Kinase</keyword>
<keyword evidence="4" id="KW-0547">Nucleotide-binding</keyword>
<protein>
    <recommendedName>
        <fullName evidence="2">histidine kinase</fullName>
        <ecNumber evidence="2">2.7.13.3</ecNumber>
    </recommendedName>
</protein>
<organism evidence="11 12">
    <name type="scientific">Campylobacter anatolicus</name>
    <dbReference type="NCBI Taxonomy" id="2829105"/>
    <lineage>
        <taxon>Bacteria</taxon>
        <taxon>Pseudomonadati</taxon>
        <taxon>Campylobacterota</taxon>
        <taxon>Epsilonproteobacteria</taxon>
        <taxon>Campylobacterales</taxon>
        <taxon>Campylobacteraceae</taxon>
        <taxon>Campylobacter</taxon>
    </lineage>
</organism>
<evidence type="ECO:0000256" key="2">
    <source>
        <dbReference type="ARBA" id="ARBA00012438"/>
    </source>
</evidence>
<evidence type="ECO:0000256" key="9">
    <source>
        <dbReference type="SAM" id="Phobius"/>
    </source>
</evidence>
<keyword evidence="6" id="KW-0067">ATP-binding</keyword>
<keyword evidence="8" id="KW-0175">Coiled coil</keyword>
<evidence type="ECO:0000256" key="1">
    <source>
        <dbReference type="ARBA" id="ARBA00000085"/>
    </source>
</evidence>
<dbReference type="PROSITE" id="PS50109">
    <property type="entry name" value="HIS_KIN"/>
    <property type="match status" value="1"/>
</dbReference>
<dbReference type="SMART" id="SM00387">
    <property type="entry name" value="HATPase_c"/>
    <property type="match status" value="1"/>
</dbReference>
<keyword evidence="3" id="KW-0808">Transferase</keyword>
<feature type="coiled-coil region" evidence="8">
    <location>
        <begin position="286"/>
        <end position="313"/>
    </location>
</feature>
<evidence type="ECO:0000256" key="5">
    <source>
        <dbReference type="ARBA" id="ARBA00022777"/>
    </source>
</evidence>
<evidence type="ECO:0000256" key="3">
    <source>
        <dbReference type="ARBA" id="ARBA00022679"/>
    </source>
</evidence>
<dbReference type="InterPro" id="IPR003661">
    <property type="entry name" value="HisK_dim/P_dom"/>
</dbReference>
<evidence type="ECO:0000313" key="12">
    <source>
        <dbReference type="Proteomes" id="UP000682951"/>
    </source>
</evidence>
<keyword evidence="9" id="KW-1133">Transmembrane helix</keyword>
<dbReference type="Pfam" id="PF02518">
    <property type="entry name" value="HATPase_c"/>
    <property type="match status" value="1"/>
</dbReference>
<dbReference type="CDD" id="cd00082">
    <property type="entry name" value="HisKA"/>
    <property type="match status" value="1"/>
</dbReference>
<dbReference type="InterPro" id="IPR005467">
    <property type="entry name" value="His_kinase_dom"/>
</dbReference>
<reference evidence="11 12" key="1">
    <citation type="submission" date="2021-04" db="EMBL/GenBank/DDBJ databases">
        <title>Molecular and phenotypic characterization and identification of bacterial isolates recovered from the Anatolian ground squirrels (Spermophilus xanthoprymnus) and which have the potential to form a new species in the Campylobacter genus.</title>
        <authorList>
            <person name="Aydin F."/>
            <person name="Abay S."/>
            <person name="Kayman T."/>
            <person name="Karakaya E."/>
            <person name="Mustak H.K."/>
            <person name="Mustak I.B."/>
            <person name="Bilgin N."/>
            <person name="Duzler A."/>
            <person name="Sahin O."/>
            <person name="Guran O."/>
            <person name="Saticioglu I.B."/>
        </authorList>
    </citation>
    <scope>NUCLEOTIDE SEQUENCE [LARGE SCALE GENOMIC DNA]</scope>
    <source>
        <strain evidence="12">faydin-G24</strain>
    </source>
</reference>
<dbReference type="Gene3D" id="3.30.565.10">
    <property type="entry name" value="Histidine kinase-like ATPase, C-terminal domain"/>
    <property type="match status" value="1"/>
</dbReference>
<keyword evidence="9" id="KW-0472">Membrane</keyword>
<evidence type="ECO:0000256" key="4">
    <source>
        <dbReference type="ARBA" id="ARBA00022741"/>
    </source>
</evidence>
<dbReference type="Pfam" id="PF11845">
    <property type="entry name" value="Tll0287-like"/>
    <property type="match status" value="1"/>
</dbReference>
<sequence length="473" mass="54690">MKYRFAIIIFMFIMLYSIIIGLFFNFYKELSIKDAKIEAFHVLETMNAVRDYVANIQRPLIDELKQNGTMSPEFFDARLLSSSYISNEIYKIQASKKNIHYTYRLVATDPLNPAHEGTEFENEILEGFKQKKYEFYSKIISENNQRYIFVGLPIKNSQASCVTCHNINSAPKSMKESYKNIDSFEGKVGDTIAMMSLKVPVKSVLNNHKDEFMFSGVLIFIVFLMLMFFVFKIHEKVAKIKAQNELLMINQSRLASMGEMIRNISHQWKQPLAQISSTLVNLELYNERGRLTKQMLEEKIKETDEQVKFMSDTIDDFKNFFNPNMPKSEFTSEQAITQTCKLLNAALKKYIIHINIDIKENFICFGNINEIIQILINIINNAKEAFSTSHVKDRYINISSFVDKNKKTITIENNAGNIDKNVINKIFNPNFSTKKTGSGLGLYMSKMIIKKYNGEIEVDNINDGVKFTINIFC</sequence>
<dbReference type="InterPro" id="IPR036097">
    <property type="entry name" value="HisK_dim/P_sf"/>
</dbReference>
<feature type="domain" description="Histidine kinase" evidence="10">
    <location>
        <begin position="263"/>
        <end position="473"/>
    </location>
</feature>
<feature type="transmembrane region" description="Helical" evidence="9">
    <location>
        <begin position="212"/>
        <end position="231"/>
    </location>
</feature>
<name>A0ABS5HJP4_9BACT</name>
<dbReference type="PANTHER" id="PTHR43065:SF46">
    <property type="entry name" value="C4-DICARBOXYLATE TRANSPORT SENSOR PROTEIN DCTB"/>
    <property type="match status" value="1"/>
</dbReference>
<evidence type="ECO:0000256" key="6">
    <source>
        <dbReference type="ARBA" id="ARBA00022840"/>
    </source>
</evidence>
<dbReference type="PANTHER" id="PTHR43065">
    <property type="entry name" value="SENSOR HISTIDINE KINASE"/>
    <property type="match status" value="1"/>
</dbReference>
<evidence type="ECO:0000259" key="10">
    <source>
        <dbReference type="PROSITE" id="PS50109"/>
    </source>
</evidence>
<accession>A0ABS5HJP4</accession>
<dbReference type="EC" id="2.7.13.3" evidence="2"/>
<evidence type="ECO:0000313" key="11">
    <source>
        <dbReference type="EMBL" id="MBR8464494.1"/>
    </source>
</evidence>
<dbReference type="SUPFAM" id="SSF47384">
    <property type="entry name" value="Homodimeric domain of signal transducing histidine kinase"/>
    <property type="match status" value="1"/>
</dbReference>
<proteinExistence type="predicted"/>
<dbReference type="InterPro" id="IPR003594">
    <property type="entry name" value="HATPase_dom"/>
</dbReference>
<keyword evidence="9" id="KW-0812">Transmembrane</keyword>